<keyword evidence="7" id="KW-0966">Cell projection</keyword>
<name>A0A3B0WDU7_9ZZZZ</name>
<keyword evidence="7" id="KW-0969">Cilium</keyword>
<comment type="subcellular location">
    <subcellularLocation>
        <location evidence="1">Bacterial flagellum</location>
    </subcellularLocation>
    <subcellularLocation>
        <location evidence="2">Cell outer membrane</location>
    </subcellularLocation>
</comment>
<protein>
    <submittedName>
        <fullName evidence="7">Flagellar L-ring protein FlgH</fullName>
    </submittedName>
</protein>
<dbReference type="Pfam" id="PF02107">
    <property type="entry name" value="FlgH"/>
    <property type="match status" value="1"/>
</dbReference>
<evidence type="ECO:0000256" key="1">
    <source>
        <dbReference type="ARBA" id="ARBA00004365"/>
    </source>
</evidence>
<dbReference type="NCBIfam" id="NF001304">
    <property type="entry name" value="PRK00249.1-4"/>
    <property type="match status" value="1"/>
</dbReference>
<keyword evidence="7" id="KW-0282">Flagellum</keyword>
<evidence type="ECO:0000256" key="4">
    <source>
        <dbReference type="ARBA" id="ARBA00023136"/>
    </source>
</evidence>
<dbReference type="PROSITE" id="PS51257">
    <property type="entry name" value="PROKAR_LIPOPROTEIN"/>
    <property type="match status" value="1"/>
</dbReference>
<sequence>MKLLIILTLLTYLLTGCASPKRGDAEYAPAMPVNNYGPVQHADSIYQMESAWLLLEDIKPRRVGDMLTVTLAEKTDAKKSADTDTKKSSDNSITALNFLGSPVTSNDRQLLDTQLQSEYEFEGEAGSKQSNSLTGSITVTVVEVLANGNLVVQGEKWININQGEEYLRLRGIVRPSDIGFDNTISSIRVANAQIQYSGEGSLANANEQGWLAKFFNSPWMPF</sequence>
<dbReference type="AlphaFoldDB" id="A0A3B0WDU7"/>
<dbReference type="GO" id="GO:0003774">
    <property type="term" value="F:cytoskeletal motor activity"/>
    <property type="evidence" value="ECO:0007669"/>
    <property type="project" value="InterPro"/>
</dbReference>
<gene>
    <name evidence="7" type="ORF">MNBD_GAMMA05-1538</name>
</gene>
<keyword evidence="4" id="KW-0472">Membrane</keyword>
<keyword evidence="6" id="KW-0998">Cell outer membrane</keyword>
<evidence type="ECO:0000313" key="7">
    <source>
        <dbReference type="EMBL" id="VAW54178.1"/>
    </source>
</evidence>
<dbReference type="InterPro" id="IPR000527">
    <property type="entry name" value="Flag_Lring"/>
</dbReference>
<dbReference type="GO" id="GO:0071973">
    <property type="term" value="P:bacterial-type flagellum-dependent cell motility"/>
    <property type="evidence" value="ECO:0007669"/>
    <property type="project" value="InterPro"/>
</dbReference>
<evidence type="ECO:0000256" key="6">
    <source>
        <dbReference type="ARBA" id="ARBA00023237"/>
    </source>
</evidence>
<dbReference type="PANTHER" id="PTHR34933:SF1">
    <property type="entry name" value="FLAGELLAR L-RING PROTEIN"/>
    <property type="match status" value="1"/>
</dbReference>
<reference evidence="7" key="1">
    <citation type="submission" date="2018-06" db="EMBL/GenBank/DDBJ databases">
        <authorList>
            <person name="Zhirakovskaya E."/>
        </authorList>
    </citation>
    <scope>NUCLEOTIDE SEQUENCE</scope>
</reference>
<keyword evidence="5" id="KW-0975">Bacterial flagellum</keyword>
<proteinExistence type="inferred from homology"/>
<evidence type="ECO:0000256" key="2">
    <source>
        <dbReference type="ARBA" id="ARBA00004442"/>
    </source>
</evidence>
<dbReference type="EMBL" id="UOFE01000038">
    <property type="protein sequence ID" value="VAW54178.1"/>
    <property type="molecule type" value="Genomic_DNA"/>
</dbReference>
<dbReference type="GO" id="GO:0009427">
    <property type="term" value="C:bacterial-type flagellum basal body, distal rod, L ring"/>
    <property type="evidence" value="ECO:0007669"/>
    <property type="project" value="InterPro"/>
</dbReference>
<dbReference type="HAMAP" id="MF_00415">
    <property type="entry name" value="FlgH"/>
    <property type="match status" value="1"/>
</dbReference>
<organism evidence="7">
    <name type="scientific">hydrothermal vent metagenome</name>
    <dbReference type="NCBI Taxonomy" id="652676"/>
    <lineage>
        <taxon>unclassified sequences</taxon>
        <taxon>metagenomes</taxon>
        <taxon>ecological metagenomes</taxon>
    </lineage>
</organism>
<keyword evidence="3" id="KW-0732">Signal</keyword>
<dbReference type="PANTHER" id="PTHR34933">
    <property type="entry name" value="FLAGELLAR L-RING PROTEIN"/>
    <property type="match status" value="1"/>
</dbReference>
<dbReference type="GO" id="GO:0009279">
    <property type="term" value="C:cell outer membrane"/>
    <property type="evidence" value="ECO:0007669"/>
    <property type="project" value="UniProtKB-SubCell"/>
</dbReference>
<evidence type="ECO:0000256" key="3">
    <source>
        <dbReference type="ARBA" id="ARBA00022729"/>
    </source>
</evidence>
<accession>A0A3B0WDU7</accession>
<evidence type="ECO:0000256" key="5">
    <source>
        <dbReference type="ARBA" id="ARBA00023143"/>
    </source>
</evidence>
<dbReference type="PRINTS" id="PR01008">
    <property type="entry name" value="FLGLRINGFLGH"/>
</dbReference>